<keyword evidence="5" id="KW-0029">Amino-acid transport</keyword>
<feature type="domain" description="ABC transporter" evidence="7">
    <location>
        <begin position="45"/>
        <end position="275"/>
    </location>
</feature>
<evidence type="ECO:0000259" key="7">
    <source>
        <dbReference type="PROSITE" id="PS50893"/>
    </source>
</evidence>
<dbReference type="InterPro" id="IPR027417">
    <property type="entry name" value="P-loop_NTPase"/>
</dbReference>
<keyword evidence="3" id="KW-0547">Nucleotide-binding</keyword>
<comment type="caution">
    <text evidence="8">The sequence shown here is derived from an EMBL/GenBank/DDBJ whole genome shotgun (WGS) entry which is preliminary data.</text>
</comment>
<dbReference type="RefSeq" id="WP_111432827.1">
    <property type="nucleotide sequence ID" value="NZ_JACIGG010000007.1"/>
</dbReference>
<name>A0A327JUX4_9HYPH</name>
<evidence type="ECO:0000256" key="2">
    <source>
        <dbReference type="ARBA" id="ARBA00022448"/>
    </source>
</evidence>
<dbReference type="EMBL" id="NPEV01000004">
    <property type="protein sequence ID" value="RAI29293.1"/>
    <property type="molecule type" value="Genomic_DNA"/>
</dbReference>
<dbReference type="PROSITE" id="PS00211">
    <property type="entry name" value="ABC_TRANSPORTER_1"/>
    <property type="match status" value="1"/>
</dbReference>
<keyword evidence="2" id="KW-0813">Transport</keyword>
<dbReference type="AlphaFoldDB" id="A0A327JUX4"/>
<comment type="similarity">
    <text evidence="1">Belongs to the ABC transporter superfamily.</text>
</comment>
<evidence type="ECO:0000256" key="5">
    <source>
        <dbReference type="ARBA" id="ARBA00022970"/>
    </source>
</evidence>
<dbReference type="GO" id="GO:0016887">
    <property type="term" value="F:ATP hydrolysis activity"/>
    <property type="evidence" value="ECO:0007669"/>
    <property type="project" value="InterPro"/>
</dbReference>
<organism evidence="8 9">
    <name type="scientific">Rhodobium orientis</name>
    <dbReference type="NCBI Taxonomy" id="34017"/>
    <lineage>
        <taxon>Bacteria</taxon>
        <taxon>Pseudomonadati</taxon>
        <taxon>Pseudomonadota</taxon>
        <taxon>Alphaproteobacteria</taxon>
        <taxon>Hyphomicrobiales</taxon>
        <taxon>Rhodobiaceae</taxon>
        <taxon>Rhodobium</taxon>
    </lineage>
</organism>
<dbReference type="Pfam" id="PF00005">
    <property type="entry name" value="ABC_tran"/>
    <property type="match status" value="1"/>
</dbReference>
<protein>
    <submittedName>
        <fullName evidence="8">ABC transporter ATP-binding protein</fullName>
    </submittedName>
</protein>
<dbReference type="InterPro" id="IPR052156">
    <property type="entry name" value="BCAA_Transport_ATP-bd_LivF"/>
</dbReference>
<dbReference type="Gene3D" id="3.40.50.300">
    <property type="entry name" value="P-loop containing nucleotide triphosphate hydrolases"/>
    <property type="match status" value="1"/>
</dbReference>
<dbReference type="InterPro" id="IPR003439">
    <property type="entry name" value="ABC_transporter-like_ATP-bd"/>
</dbReference>
<dbReference type="OrthoDB" id="9776369at2"/>
<gene>
    <name evidence="8" type="ORF">CH339_03125</name>
</gene>
<dbReference type="GO" id="GO:0015658">
    <property type="term" value="F:branched-chain amino acid transmembrane transporter activity"/>
    <property type="evidence" value="ECO:0007669"/>
    <property type="project" value="TreeGrafter"/>
</dbReference>
<dbReference type="GO" id="GO:0015807">
    <property type="term" value="P:L-amino acid transport"/>
    <property type="evidence" value="ECO:0007669"/>
    <property type="project" value="TreeGrafter"/>
</dbReference>
<keyword evidence="9" id="KW-1185">Reference proteome</keyword>
<dbReference type="SMART" id="SM00382">
    <property type="entry name" value="AAA"/>
    <property type="match status" value="1"/>
</dbReference>
<evidence type="ECO:0000256" key="4">
    <source>
        <dbReference type="ARBA" id="ARBA00022840"/>
    </source>
</evidence>
<reference evidence="8 9" key="1">
    <citation type="submission" date="2017-07" db="EMBL/GenBank/DDBJ databases">
        <title>Draft Genome Sequences of Select Purple Nonsulfur Bacteria.</title>
        <authorList>
            <person name="Lasarre B."/>
            <person name="Mckinlay J.B."/>
        </authorList>
    </citation>
    <scope>NUCLEOTIDE SEQUENCE [LARGE SCALE GENOMIC DNA]</scope>
    <source>
        <strain evidence="8 9">DSM 11290</strain>
    </source>
</reference>
<dbReference type="Proteomes" id="UP000249299">
    <property type="component" value="Unassembled WGS sequence"/>
</dbReference>
<feature type="region of interest" description="Disordered" evidence="6">
    <location>
        <begin position="1"/>
        <end position="34"/>
    </location>
</feature>
<dbReference type="SUPFAM" id="SSF52540">
    <property type="entry name" value="P-loop containing nucleoside triphosphate hydrolases"/>
    <property type="match status" value="1"/>
</dbReference>
<dbReference type="GO" id="GO:0005524">
    <property type="term" value="F:ATP binding"/>
    <property type="evidence" value="ECO:0007669"/>
    <property type="project" value="UniProtKB-KW"/>
</dbReference>
<accession>A0A327JUX4</accession>
<keyword evidence="4 8" id="KW-0067">ATP-binding</keyword>
<dbReference type="CDD" id="cd03224">
    <property type="entry name" value="ABC_TM1139_LivF_branched"/>
    <property type="match status" value="1"/>
</dbReference>
<sequence>MTDLNQGSPAPEKKPGPSLLADDPFAGAAPGKKPTLTTGGQRAFFSCWDVHAYYGESYIVQGVSFDIREGEIVALLGRNGAGKTSTLRTIARVDSPNLKHGEIWLDHKPLHSMRAHQASFNGIGLVPEDRRIIAGLTVEENLQLAQISPPVGWSIERIYDLFPRLGERRNQEGITLSGGEQQMLAISRALARDVKLLLLDEPYEGLAPVIVQEIERTLEQIKNLGMTTIIVEQNAIAALHLADRAIILDMGQVVFDGVSQEVLDNADLRQQYLAI</sequence>
<dbReference type="PANTHER" id="PTHR43820:SF2">
    <property type="entry name" value="ABC TRANSPORTER ATP-BINDING PROTEIN"/>
    <property type="match status" value="1"/>
</dbReference>
<evidence type="ECO:0000256" key="1">
    <source>
        <dbReference type="ARBA" id="ARBA00005417"/>
    </source>
</evidence>
<evidence type="ECO:0000256" key="6">
    <source>
        <dbReference type="SAM" id="MobiDB-lite"/>
    </source>
</evidence>
<dbReference type="PANTHER" id="PTHR43820">
    <property type="entry name" value="HIGH-AFFINITY BRANCHED-CHAIN AMINO ACID TRANSPORT ATP-BINDING PROTEIN LIVF"/>
    <property type="match status" value="1"/>
</dbReference>
<dbReference type="InterPro" id="IPR003593">
    <property type="entry name" value="AAA+_ATPase"/>
</dbReference>
<dbReference type="PROSITE" id="PS50893">
    <property type="entry name" value="ABC_TRANSPORTER_2"/>
    <property type="match status" value="1"/>
</dbReference>
<dbReference type="InterPro" id="IPR017871">
    <property type="entry name" value="ABC_transporter-like_CS"/>
</dbReference>
<evidence type="ECO:0000313" key="8">
    <source>
        <dbReference type="EMBL" id="RAI29293.1"/>
    </source>
</evidence>
<evidence type="ECO:0000313" key="9">
    <source>
        <dbReference type="Proteomes" id="UP000249299"/>
    </source>
</evidence>
<proteinExistence type="inferred from homology"/>
<evidence type="ECO:0000256" key="3">
    <source>
        <dbReference type="ARBA" id="ARBA00022741"/>
    </source>
</evidence>